<evidence type="ECO:0000259" key="1">
    <source>
        <dbReference type="Pfam" id="PF09651"/>
    </source>
</evidence>
<accession>A0A2I2KVK9</accession>
<dbReference type="RefSeq" id="WP_101833146.1">
    <property type="nucleotide sequence ID" value="NZ_FZMO01000295.1"/>
</dbReference>
<gene>
    <name evidence="2" type="ORF">FRACA_3640005</name>
</gene>
<feature type="domain" description="CRISPR system ring nuclease SSO1393-like" evidence="1">
    <location>
        <begin position="76"/>
        <end position="207"/>
    </location>
</feature>
<organism evidence="2 3">
    <name type="scientific">Frankia canadensis</name>
    <dbReference type="NCBI Taxonomy" id="1836972"/>
    <lineage>
        <taxon>Bacteria</taxon>
        <taxon>Bacillati</taxon>
        <taxon>Actinomycetota</taxon>
        <taxon>Actinomycetes</taxon>
        <taxon>Frankiales</taxon>
        <taxon>Frankiaceae</taxon>
        <taxon>Frankia</taxon>
    </lineage>
</organism>
<proteinExistence type="predicted"/>
<evidence type="ECO:0000313" key="3">
    <source>
        <dbReference type="Proteomes" id="UP000234331"/>
    </source>
</evidence>
<dbReference type="AlphaFoldDB" id="A0A2I2KVK9"/>
<name>A0A2I2KVK9_9ACTN</name>
<dbReference type="Pfam" id="PF09651">
    <property type="entry name" value="Cas_APE2256"/>
    <property type="match status" value="1"/>
</dbReference>
<dbReference type="Gene3D" id="3.40.50.10770">
    <property type="entry name" value="Hypothetical protein VC1899 like domain (Restriction endonuclease-like)"/>
    <property type="match status" value="1"/>
</dbReference>
<dbReference type="InterPro" id="IPR013442">
    <property type="entry name" value="SSO1393-like"/>
</dbReference>
<dbReference type="OrthoDB" id="3419210at2"/>
<keyword evidence="3" id="KW-1185">Reference proteome</keyword>
<reference evidence="2 3" key="1">
    <citation type="submission" date="2017-06" db="EMBL/GenBank/DDBJ databases">
        <authorList>
            <person name="Kim H.J."/>
            <person name="Triplett B.A."/>
        </authorList>
    </citation>
    <scope>NUCLEOTIDE SEQUENCE [LARGE SCALE GENOMIC DNA]</scope>
    <source>
        <strain evidence="2">FRACA_ARgP5</strain>
    </source>
</reference>
<dbReference type="Proteomes" id="UP000234331">
    <property type="component" value="Unassembled WGS sequence"/>
</dbReference>
<sequence length="298" mass="31800">MTVHVLPCGTSILRNLQPPFDAAGPLRAQVRDLTDWARRELAAAGRADPRAWAAALDDAIADVRGPLRAAQNPVALSAELAGLDRHVTRPADTDRIVLLASDTADGVLSAILVGVALNRPIDYYPAPVRNNTDRPCPVLTDPVRLPVDLIRIEGLLPDSTARFEGAMAQLGSAMAWAARLDRSAPLVIHLSGGYKATIPYLVTLTEYLAKAWPPVEAWCLHEGDDANNPDPQPLRIRLRSVDLAADLRAVSLAARGEHPGGRLLDFAYTTDNAGAVHLTPLGHGLAALLPGLLELLDA</sequence>
<dbReference type="EMBL" id="FZMO01000295">
    <property type="protein sequence ID" value="SNQ49707.1"/>
    <property type="molecule type" value="Genomic_DNA"/>
</dbReference>
<evidence type="ECO:0000313" key="2">
    <source>
        <dbReference type="EMBL" id="SNQ49707.1"/>
    </source>
</evidence>
<protein>
    <recommendedName>
        <fullName evidence="1">CRISPR system ring nuclease SSO1393-like domain-containing protein</fullName>
    </recommendedName>
</protein>